<dbReference type="GO" id="GO:0030983">
    <property type="term" value="F:mismatched DNA binding"/>
    <property type="evidence" value="ECO:0007669"/>
    <property type="project" value="InterPro"/>
</dbReference>
<dbReference type="InterPro" id="IPR038973">
    <property type="entry name" value="MutL/Mlh/Pms-like"/>
</dbReference>
<dbReference type="PROSITE" id="PS00058">
    <property type="entry name" value="DNA_MISMATCH_REPAIR_1"/>
    <property type="match status" value="1"/>
</dbReference>
<dbReference type="CDD" id="cd00782">
    <property type="entry name" value="MutL_Trans"/>
    <property type="match status" value="1"/>
</dbReference>
<dbReference type="OrthoDB" id="9763467at2"/>
<dbReference type="PANTHER" id="PTHR10073">
    <property type="entry name" value="DNA MISMATCH REPAIR PROTEIN MLH, PMS, MUTL"/>
    <property type="match status" value="1"/>
</dbReference>
<evidence type="ECO:0000256" key="1">
    <source>
        <dbReference type="ARBA" id="ARBA00006082"/>
    </source>
</evidence>
<dbReference type="SUPFAM" id="SSF54211">
    <property type="entry name" value="Ribosomal protein S5 domain 2-like"/>
    <property type="match status" value="1"/>
</dbReference>
<dbReference type="InterPro" id="IPR036890">
    <property type="entry name" value="HATPase_C_sf"/>
</dbReference>
<proteinExistence type="inferred from homology"/>
<dbReference type="GO" id="GO:0016887">
    <property type="term" value="F:ATP hydrolysis activity"/>
    <property type="evidence" value="ECO:0007669"/>
    <property type="project" value="InterPro"/>
</dbReference>
<dbReference type="SMART" id="SM01340">
    <property type="entry name" value="DNA_mis_repair"/>
    <property type="match status" value="1"/>
</dbReference>
<gene>
    <name evidence="4" type="primary">mutL</name>
    <name evidence="7" type="ORF">JWYL7_0921</name>
    <name evidence="8" type="ORF">SAMN05661008_00933</name>
</gene>
<evidence type="ECO:0000313" key="8">
    <source>
        <dbReference type="EMBL" id="SHK80460.1"/>
    </source>
</evidence>
<dbReference type="Gene3D" id="3.30.1540.20">
    <property type="entry name" value="MutL, C-terminal domain, dimerisation subdomain"/>
    <property type="match status" value="1"/>
</dbReference>
<evidence type="ECO:0000259" key="6">
    <source>
        <dbReference type="SMART" id="SM01340"/>
    </source>
</evidence>
<evidence type="ECO:0000256" key="4">
    <source>
        <dbReference type="HAMAP-Rule" id="MF_00149"/>
    </source>
</evidence>
<evidence type="ECO:0000259" key="5">
    <source>
        <dbReference type="SMART" id="SM00853"/>
    </source>
</evidence>
<evidence type="ECO:0000313" key="7">
    <source>
        <dbReference type="EMBL" id="KXZ39846.1"/>
    </source>
</evidence>
<comment type="caution">
    <text evidence="7">The sequence shown here is derived from an EMBL/GenBank/DDBJ whole genome shotgun (WGS) entry which is preliminary data.</text>
</comment>
<dbReference type="Proteomes" id="UP000092605">
    <property type="component" value="Unassembled WGS sequence"/>
</dbReference>
<keyword evidence="2 4" id="KW-0227">DNA damage</keyword>
<dbReference type="NCBIfam" id="TIGR00585">
    <property type="entry name" value="mutl"/>
    <property type="match status" value="1"/>
</dbReference>
<dbReference type="RefSeq" id="WP_066069718.1">
    <property type="nucleotide sequence ID" value="NZ_FRBG01000005.1"/>
</dbReference>
<dbReference type="Pfam" id="PF13589">
    <property type="entry name" value="HATPase_c_3"/>
    <property type="match status" value="1"/>
</dbReference>
<dbReference type="InterPro" id="IPR014762">
    <property type="entry name" value="DNA_mismatch_repair_CS"/>
</dbReference>
<dbReference type="SUPFAM" id="SSF55874">
    <property type="entry name" value="ATPase domain of HSP90 chaperone/DNA topoisomerase II/histidine kinase"/>
    <property type="match status" value="1"/>
</dbReference>
<dbReference type="Gene3D" id="3.30.230.10">
    <property type="match status" value="1"/>
</dbReference>
<dbReference type="InterPro" id="IPR037198">
    <property type="entry name" value="MutL_C_sf"/>
</dbReference>
<accession>A0A150FQK2</accession>
<evidence type="ECO:0000313" key="9">
    <source>
        <dbReference type="Proteomes" id="UP000092605"/>
    </source>
</evidence>
<dbReference type="HAMAP" id="MF_00149">
    <property type="entry name" value="DNA_mis_repair"/>
    <property type="match status" value="1"/>
</dbReference>
<dbReference type="GO" id="GO:0140664">
    <property type="term" value="F:ATP-dependent DNA damage sensor activity"/>
    <property type="evidence" value="ECO:0007669"/>
    <property type="project" value="InterPro"/>
</dbReference>
<dbReference type="PATRIC" id="fig|1121328.3.peg.927"/>
<protein>
    <recommendedName>
        <fullName evidence="4">DNA mismatch repair protein MutL</fullName>
    </recommendedName>
</protein>
<evidence type="ECO:0000313" key="10">
    <source>
        <dbReference type="Proteomes" id="UP000323392"/>
    </source>
</evidence>
<dbReference type="InterPro" id="IPR014721">
    <property type="entry name" value="Ribsml_uS5_D2-typ_fold_subgr"/>
</dbReference>
<comment type="similarity">
    <text evidence="1 4">Belongs to the DNA mismatch repair MutL/HexB family.</text>
</comment>
<dbReference type="SMART" id="SM00853">
    <property type="entry name" value="MutL_C"/>
    <property type="match status" value="1"/>
</dbReference>
<dbReference type="InterPro" id="IPR013507">
    <property type="entry name" value="DNA_mismatch_S5_2-like"/>
</dbReference>
<dbReference type="InterPro" id="IPR020568">
    <property type="entry name" value="Ribosomal_Su5_D2-typ_SF"/>
</dbReference>
<dbReference type="Pfam" id="PF08676">
    <property type="entry name" value="MutL_C"/>
    <property type="match status" value="1"/>
</dbReference>
<comment type="function">
    <text evidence="4">This protein is involved in the repair of mismatches in DNA. It is required for dam-dependent methyl-directed DNA mismatch repair. May act as a 'molecular matchmaker', a protein that promotes the formation of a stable complex between two or more DNA-binding proteins in an ATP-dependent manner without itself being part of a final effector complex.</text>
</comment>
<dbReference type="Proteomes" id="UP000323392">
    <property type="component" value="Unassembled WGS sequence"/>
</dbReference>
<evidence type="ECO:0000256" key="2">
    <source>
        <dbReference type="ARBA" id="ARBA00022763"/>
    </source>
</evidence>
<dbReference type="GO" id="GO:0005524">
    <property type="term" value="F:ATP binding"/>
    <property type="evidence" value="ECO:0007669"/>
    <property type="project" value="InterPro"/>
</dbReference>
<keyword evidence="10" id="KW-1185">Reference proteome</keyword>
<organism evidence="7 9">
    <name type="scientific">Alkalithermobacter thermoalcaliphilus JW-YL-7 = DSM 7308</name>
    <dbReference type="NCBI Taxonomy" id="1121328"/>
    <lineage>
        <taxon>Bacteria</taxon>
        <taxon>Bacillati</taxon>
        <taxon>Bacillota</taxon>
        <taxon>Clostridia</taxon>
        <taxon>Peptostreptococcales</taxon>
        <taxon>Tepidibacteraceae</taxon>
        <taxon>Alkalithermobacter</taxon>
    </lineage>
</organism>
<name>A0A150FQK2_CLOPD</name>
<dbReference type="EMBL" id="FRBG01000005">
    <property type="protein sequence ID" value="SHK80460.1"/>
    <property type="molecule type" value="Genomic_DNA"/>
</dbReference>
<dbReference type="PANTHER" id="PTHR10073:SF12">
    <property type="entry name" value="DNA MISMATCH REPAIR PROTEIN MLH1"/>
    <property type="match status" value="1"/>
</dbReference>
<dbReference type="SUPFAM" id="SSF118116">
    <property type="entry name" value="DNA mismatch repair protein MutL"/>
    <property type="match status" value="1"/>
</dbReference>
<dbReference type="STRING" id="1121328.JWYL7_0921"/>
<feature type="domain" description="DNA mismatch repair protein S5" evidence="6">
    <location>
        <begin position="210"/>
        <end position="328"/>
    </location>
</feature>
<dbReference type="EMBL" id="LSFY01000001">
    <property type="protein sequence ID" value="KXZ39846.1"/>
    <property type="molecule type" value="Genomic_DNA"/>
</dbReference>
<evidence type="ECO:0000256" key="3">
    <source>
        <dbReference type="ARBA" id="ARBA00023204"/>
    </source>
</evidence>
<dbReference type="CDD" id="cd16926">
    <property type="entry name" value="HATPase_MutL-MLH-PMS-like"/>
    <property type="match status" value="1"/>
</dbReference>
<dbReference type="InterPro" id="IPR042120">
    <property type="entry name" value="MutL_C_dimsub"/>
</dbReference>
<dbReference type="Gene3D" id="3.30.1370.100">
    <property type="entry name" value="MutL, C-terminal domain, regulatory subdomain"/>
    <property type="match status" value="1"/>
</dbReference>
<dbReference type="GO" id="GO:0032300">
    <property type="term" value="C:mismatch repair complex"/>
    <property type="evidence" value="ECO:0007669"/>
    <property type="project" value="InterPro"/>
</dbReference>
<dbReference type="InterPro" id="IPR002099">
    <property type="entry name" value="MutL/Mlh/PMS"/>
</dbReference>
<dbReference type="FunFam" id="3.30.565.10:FF:000003">
    <property type="entry name" value="DNA mismatch repair endonuclease MutL"/>
    <property type="match status" value="1"/>
</dbReference>
<dbReference type="InterPro" id="IPR042121">
    <property type="entry name" value="MutL_C_regsub"/>
</dbReference>
<dbReference type="Pfam" id="PF01119">
    <property type="entry name" value="DNA_mis_repair"/>
    <property type="match status" value="1"/>
</dbReference>
<dbReference type="InterPro" id="IPR020667">
    <property type="entry name" value="DNA_mismatch_repair_MutL"/>
</dbReference>
<reference evidence="8 10" key="2">
    <citation type="submission" date="2016-11" db="EMBL/GenBank/DDBJ databases">
        <authorList>
            <person name="Varghese N."/>
            <person name="Submissions S."/>
        </authorList>
    </citation>
    <scope>NUCLEOTIDE SEQUENCE [LARGE SCALE GENOMIC DNA]</scope>
    <source>
        <strain evidence="8 10">DSM 7308</strain>
    </source>
</reference>
<sequence>MNFKINILDENTINKIAAGEVVERPSSIVKELIENSIDAAASRITIEIEDGGKKLIRVTDNGTGIDSHEVEKAFQRHATSKILNIDDLYNLNSLGFRGEALASIASVSEIEVITKTENDKFGTKLYLSGGSVIKKEPIGCSIGTTIIVKNLFFNTPARRKFLKPSNAETLSITDIINKICVGNPNIKFKYVNNNKIMLTTPGDDNLKNTIRSVYGKNIADNLISISTQNNYFKIYGFVGNNSIYRSNKSMQHIYVNGRYVKTTLILDAISDAYKSILPVNKHAICFLNIQVDPKSIDVNIHPTKLEVKFENENELYKFIKQEIYASLIHSSLIPKFEEHINDNLSFNSVELNSVSKEMEIKENLFIEEQITIPKYNILEDASDPKFNILRENSNIPIDSNAYLNNSSVNESEFVVREDEKTKLPDLDIIGNIFNTYIVARSKESMFLIDQHAAHEKIIYEEYLYKLKNSKITSQILIDPIVLDLSTKDILIIKDKLSLFEEFGFEIDLFGNNRIIIRSIPNLFGQPESERFIIEIIDNISIIENQYELRKDKVASIACKAAVKAKDFLNTIEMDALIKKLRLCENPYTCPHGRPIIVEIKKSEIEKMFKRII</sequence>
<dbReference type="InterPro" id="IPR014790">
    <property type="entry name" value="MutL_C"/>
</dbReference>
<dbReference type="Gene3D" id="3.30.565.10">
    <property type="entry name" value="Histidine kinase-like ATPase, C-terminal domain"/>
    <property type="match status" value="1"/>
</dbReference>
<dbReference type="GO" id="GO:0006298">
    <property type="term" value="P:mismatch repair"/>
    <property type="evidence" value="ECO:0007669"/>
    <property type="project" value="UniProtKB-UniRule"/>
</dbReference>
<dbReference type="AlphaFoldDB" id="A0A150FQK2"/>
<reference evidence="7 9" key="1">
    <citation type="submission" date="2016-02" db="EMBL/GenBank/DDBJ databases">
        <title>Draft genome sequence for Clostridium paradoxum JW-YL-7.</title>
        <authorList>
            <person name="Utturkar S.M."/>
            <person name="Lancaster A."/>
            <person name="Poole F.L."/>
            <person name="Adams M.W."/>
            <person name="Brown S.D."/>
        </authorList>
    </citation>
    <scope>NUCLEOTIDE SEQUENCE [LARGE SCALE GENOMIC DNA]</scope>
    <source>
        <strain evidence="7 9">JW-YL-7</strain>
    </source>
</reference>
<keyword evidence="3 4" id="KW-0234">DNA repair</keyword>
<feature type="domain" description="MutL C-terminal dimerisation" evidence="5">
    <location>
        <begin position="428"/>
        <end position="568"/>
    </location>
</feature>